<evidence type="ECO:0000313" key="3">
    <source>
        <dbReference type="EMBL" id="KAF6142778.1"/>
    </source>
</evidence>
<comment type="caution">
    <text evidence="3">The sequence shown here is derived from an EMBL/GenBank/DDBJ whole genome shotgun (WGS) entry which is preliminary data.</text>
</comment>
<feature type="domain" description="DUF8040" evidence="2">
    <location>
        <begin position="40"/>
        <end position="133"/>
    </location>
</feature>
<keyword evidence="4" id="KW-1185">Reference proteome</keyword>
<proteinExistence type="predicted"/>
<evidence type="ECO:0000313" key="4">
    <source>
        <dbReference type="Proteomes" id="UP000541444"/>
    </source>
</evidence>
<dbReference type="OrthoDB" id="1681765at2759"/>
<feature type="transmembrane region" description="Helical" evidence="1">
    <location>
        <begin position="12"/>
        <end position="28"/>
    </location>
</feature>
<reference evidence="3 4" key="1">
    <citation type="journal article" date="2020" name="IScience">
        <title>Genome Sequencing of the Endangered Kingdonia uniflora (Circaeasteraceae, Ranunculales) Reveals Potential Mechanisms of Evolutionary Specialization.</title>
        <authorList>
            <person name="Sun Y."/>
            <person name="Deng T."/>
            <person name="Zhang A."/>
            <person name="Moore M.J."/>
            <person name="Landis J.B."/>
            <person name="Lin N."/>
            <person name="Zhang H."/>
            <person name="Zhang X."/>
            <person name="Huang J."/>
            <person name="Zhang X."/>
            <person name="Sun H."/>
            <person name="Wang H."/>
        </authorList>
    </citation>
    <scope>NUCLEOTIDE SEQUENCE [LARGE SCALE GENOMIC DNA]</scope>
    <source>
        <strain evidence="3">TB1705</strain>
        <tissue evidence="3">Leaf</tissue>
    </source>
</reference>
<name>A0A7J7LJS2_9MAGN</name>
<dbReference type="AlphaFoldDB" id="A0A7J7LJS2"/>
<dbReference type="EMBL" id="JACGCM010002241">
    <property type="protein sequence ID" value="KAF6142778.1"/>
    <property type="molecule type" value="Genomic_DNA"/>
</dbReference>
<evidence type="ECO:0000256" key="1">
    <source>
        <dbReference type="SAM" id="Phobius"/>
    </source>
</evidence>
<accession>A0A7J7LJS2</accession>
<keyword evidence="1" id="KW-0812">Transmembrane</keyword>
<protein>
    <recommendedName>
        <fullName evidence="2">DUF8040 domain-containing protein</fullName>
    </recommendedName>
</protein>
<dbReference type="InterPro" id="IPR058353">
    <property type="entry name" value="DUF8040"/>
</dbReference>
<sequence length="159" mass="18412">MGDYDSDEEDMIAFAAIAAAVTTSHYYINHISKDPCRDLNLNGKEYIAELVNGNLVRMYENLSMNKHVLQKLYDILRTKCSLQDARGVDVDEQVAMFLYAIRHEEHNKIVQKRYQTSKEIASRHFNTILDVVISLVPKFLQPAKPDTLNEILNNLRFFF</sequence>
<organism evidence="3 4">
    <name type="scientific">Kingdonia uniflora</name>
    <dbReference type="NCBI Taxonomy" id="39325"/>
    <lineage>
        <taxon>Eukaryota</taxon>
        <taxon>Viridiplantae</taxon>
        <taxon>Streptophyta</taxon>
        <taxon>Embryophyta</taxon>
        <taxon>Tracheophyta</taxon>
        <taxon>Spermatophyta</taxon>
        <taxon>Magnoliopsida</taxon>
        <taxon>Ranunculales</taxon>
        <taxon>Circaeasteraceae</taxon>
        <taxon>Kingdonia</taxon>
    </lineage>
</organism>
<evidence type="ECO:0000259" key="2">
    <source>
        <dbReference type="Pfam" id="PF26138"/>
    </source>
</evidence>
<dbReference type="Pfam" id="PF26138">
    <property type="entry name" value="DUF8040"/>
    <property type="match status" value="1"/>
</dbReference>
<keyword evidence="1" id="KW-0472">Membrane</keyword>
<keyword evidence="1" id="KW-1133">Transmembrane helix</keyword>
<dbReference type="Proteomes" id="UP000541444">
    <property type="component" value="Unassembled WGS sequence"/>
</dbReference>
<gene>
    <name evidence="3" type="ORF">GIB67_023260</name>
</gene>